<dbReference type="Proteomes" id="UP000823775">
    <property type="component" value="Unassembled WGS sequence"/>
</dbReference>
<comment type="caution">
    <text evidence="1">The sequence shown here is derived from an EMBL/GenBank/DDBJ whole genome shotgun (WGS) entry which is preliminary data.</text>
</comment>
<name>A0ABS8T7C9_DATST</name>
<dbReference type="EMBL" id="JACEIK010001219">
    <property type="protein sequence ID" value="MCD7467315.1"/>
    <property type="molecule type" value="Genomic_DNA"/>
</dbReference>
<gene>
    <name evidence="1" type="ORF">HAX54_004662</name>
</gene>
<keyword evidence="2" id="KW-1185">Reference proteome</keyword>
<evidence type="ECO:0000313" key="2">
    <source>
        <dbReference type="Proteomes" id="UP000823775"/>
    </source>
</evidence>
<organism evidence="1 2">
    <name type="scientific">Datura stramonium</name>
    <name type="common">Jimsonweed</name>
    <name type="synonym">Common thornapple</name>
    <dbReference type="NCBI Taxonomy" id="4076"/>
    <lineage>
        <taxon>Eukaryota</taxon>
        <taxon>Viridiplantae</taxon>
        <taxon>Streptophyta</taxon>
        <taxon>Embryophyta</taxon>
        <taxon>Tracheophyta</taxon>
        <taxon>Spermatophyta</taxon>
        <taxon>Magnoliopsida</taxon>
        <taxon>eudicotyledons</taxon>
        <taxon>Gunneridae</taxon>
        <taxon>Pentapetalae</taxon>
        <taxon>asterids</taxon>
        <taxon>lamiids</taxon>
        <taxon>Solanales</taxon>
        <taxon>Solanaceae</taxon>
        <taxon>Solanoideae</taxon>
        <taxon>Datureae</taxon>
        <taxon>Datura</taxon>
    </lineage>
</organism>
<protein>
    <submittedName>
        <fullName evidence="1">Uncharacterized protein</fullName>
    </submittedName>
</protein>
<sequence length="114" mass="12768">MDLSMEIDLNIPAVGPALPIVDRSPPDDWWVGDSLSGSVVAEEIHVSEQPSDRVIHNLDDTHHGDLYLTPPIYTYHHTRTLPYRWVVSSPYLPLAFPPNSLMPSIANIALMHFS</sequence>
<evidence type="ECO:0000313" key="1">
    <source>
        <dbReference type="EMBL" id="MCD7467315.1"/>
    </source>
</evidence>
<proteinExistence type="predicted"/>
<reference evidence="1 2" key="1">
    <citation type="journal article" date="2021" name="BMC Genomics">
        <title>Datura genome reveals duplications of psychoactive alkaloid biosynthetic genes and high mutation rate following tissue culture.</title>
        <authorList>
            <person name="Rajewski A."/>
            <person name="Carter-House D."/>
            <person name="Stajich J."/>
            <person name="Litt A."/>
        </authorList>
    </citation>
    <scope>NUCLEOTIDE SEQUENCE [LARGE SCALE GENOMIC DNA]</scope>
    <source>
        <strain evidence="1">AR-01</strain>
    </source>
</reference>
<accession>A0ABS8T7C9</accession>